<dbReference type="Pfam" id="PF21088">
    <property type="entry name" value="MS_channel_1st"/>
    <property type="match status" value="1"/>
</dbReference>
<dbReference type="GO" id="GO:0008381">
    <property type="term" value="F:mechanosensitive monoatomic ion channel activity"/>
    <property type="evidence" value="ECO:0007669"/>
    <property type="project" value="InterPro"/>
</dbReference>
<dbReference type="InterPro" id="IPR010920">
    <property type="entry name" value="LSM_dom_sf"/>
</dbReference>
<accession>A0A7K3WVI7</accession>
<dbReference type="InterPro" id="IPR023408">
    <property type="entry name" value="MscS_beta-dom_sf"/>
</dbReference>
<dbReference type="InterPro" id="IPR045275">
    <property type="entry name" value="MscS_archaea/bacteria_type"/>
</dbReference>
<dbReference type="InterPro" id="IPR008910">
    <property type="entry name" value="MSC_TM_helix"/>
</dbReference>
<sequence>MEIKETTAIITEKLTGWATTAIKMLPNIGVAILIVVLFYFLAKASRYAVRKIDEKTKGNTAIMKLLGNFVFSVVFVLGLFAALSAVQLDKTVTSLLAGAGIIGLALGFAFQDTAANFLAGIIIALKRPIRLHDMVESNDEIGIVRELNLRSTILRNFQGQDIFIPNKSVLYNKIINYSRSEMRRLDLSVGVSYGEDLEKVKKITLDAVSNIPNLNSNKDKNLWFEEFGDSSINFTLAIWMNDMNQAKFRTFKSDAIMAIKKAYDENDIMIPFPIRTLDFGIKGGEKLNEMKLHIAGMAGGDDKASAQ</sequence>
<dbReference type="InterPro" id="IPR011066">
    <property type="entry name" value="MscS_channel_C_sf"/>
</dbReference>
<keyword evidence="12" id="KW-1185">Reference proteome</keyword>
<dbReference type="SUPFAM" id="SSF82861">
    <property type="entry name" value="Mechanosensitive channel protein MscS (YggB), transmembrane region"/>
    <property type="match status" value="1"/>
</dbReference>
<evidence type="ECO:0000256" key="5">
    <source>
        <dbReference type="ARBA" id="ARBA00022989"/>
    </source>
</evidence>
<dbReference type="InterPro" id="IPR006686">
    <property type="entry name" value="MscS_channel_CS"/>
</dbReference>
<keyword evidence="4 7" id="KW-0812">Transmembrane</keyword>
<dbReference type="Pfam" id="PF05552">
    <property type="entry name" value="MS_channel_1st_1"/>
    <property type="match status" value="1"/>
</dbReference>
<dbReference type="PANTHER" id="PTHR30221">
    <property type="entry name" value="SMALL-CONDUCTANCE MECHANOSENSITIVE CHANNEL"/>
    <property type="match status" value="1"/>
</dbReference>
<dbReference type="Gene3D" id="1.10.287.1260">
    <property type="match status" value="1"/>
</dbReference>
<dbReference type="PANTHER" id="PTHR30221:SF1">
    <property type="entry name" value="SMALL-CONDUCTANCE MECHANOSENSITIVE CHANNEL"/>
    <property type="match status" value="1"/>
</dbReference>
<evidence type="ECO:0000259" key="9">
    <source>
        <dbReference type="Pfam" id="PF21082"/>
    </source>
</evidence>
<keyword evidence="5 7" id="KW-1133">Transmembrane helix</keyword>
<protein>
    <submittedName>
        <fullName evidence="11">Mechanosensitive ion channel family protein</fullName>
    </submittedName>
</protein>
<feature type="transmembrane region" description="Helical" evidence="7">
    <location>
        <begin position="95"/>
        <end position="125"/>
    </location>
</feature>
<dbReference type="InterPro" id="IPR006685">
    <property type="entry name" value="MscS_channel_2nd"/>
</dbReference>
<comment type="caution">
    <text evidence="11">The sequence shown here is derived from an EMBL/GenBank/DDBJ whole genome shotgun (WGS) entry which is preliminary data.</text>
</comment>
<evidence type="ECO:0000256" key="3">
    <source>
        <dbReference type="ARBA" id="ARBA00022475"/>
    </source>
</evidence>
<dbReference type="GO" id="GO:0005886">
    <property type="term" value="C:plasma membrane"/>
    <property type="evidence" value="ECO:0007669"/>
    <property type="project" value="UniProtKB-SubCell"/>
</dbReference>
<dbReference type="AlphaFoldDB" id="A0A7K3WVI7"/>
<dbReference type="InterPro" id="IPR049142">
    <property type="entry name" value="MS_channel_1st"/>
</dbReference>
<evidence type="ECO:0000256" key="1">
    <source>
        <dbReference type="ARBA" id="ARBA00004651"/>
    </source>
</evidence>
<dbReference type="Gene3D" id="2.30.30.60">
    <property type="match status" value="1"/>
</dbReference>
<proteinExistence type="inferred from homology"/>
<dbReference type="PROSITE" id="PS01246">
    <property type="entry name" value="UPF0003"/>
    <property type="match status" value="1"/>
</dbReference>
<dbReference type="EMBL" id="JAAGVY010000057">
    <property type="protein sequence ID" value="NEN25516.1"/>
    <property type="molecule type" value="Genomic_DNA"/>
</dbReference>
<name>A0A7K3WVI7_9FLAO</name>
<dbReference type="Pfam" id="PF21082">
    <property type="entry name" value="MS_channel_3rd"/>
    <property type="match status" value="1"/>
</dbReference>
<keyword evidence="3" id="KW-1003">Cell membrane</keyword>
<dbReference type="Pfam" id="PF00924">
    <property type="entry name" value="MS_channel_2nd"/>
    <property type="match status" value="1"/>
</dbReference>
<organism evidence="11 12">
    <name type="scientific">Cryomorpha ignava</name>
    <dbReference type="NCBI Taxonomy" id="101383"/>
    <lineage>
        <taxon>Bacteria</taxon>
        <taxon>Pseudomonadati</taxon>
        <taxon>Bacteroidota</taxon>
        <taxon>Flavobacteriia</taxon>
        <taxon>Flavobacteriales</taxon>
        <taxon>Cryomorphaceae</taxon>
        <taxon>Cryomorpha</taxon>
    </lineage>
</organism>
<evidence type="ECO:0000256" key="6">
    <source>
        <dbReference type="ARBA" id="ARBA00023136"/>
    </source>
</evidence>
<evidence type="ECO:0000259" key="8">
    <source>
        <dbReference type="Pfam" id="PF00924"/>
    </source>
</evidence>
<evidence type="ECO:0000256" key="2">
    <source>
        <dbReference type="ARBA" id="ARBA00008017"/>
    </source>
</evidence>
<dbReference type="SUPFAM" id="SSF50182">
    <property type="entry name" value="Sm-like ribonucleoproteins"/>
    <property type="match status" value="1"/>
</dbReference>
<feature type="domain" description="Mechanosensitive ion channel MscS C-terminal" evidence="9">
    <location>
        <begin position="186"/>
        <end position="269"/>
    </location>
</feature>
<feature type="domain" description="Mechanosensitive ion channel MscS" evidence="8">
    <location>
        <begin position="112"/>
        <end position="179"/>
    </location>
</feature>
<feature type="domain" description="Mechanosensitive ion channel transmembrane helices 2/3" evidence="10">
    <location>
        <begin position="73"/>
        <end position="111"/>
    </location>
</feature>
<evidence type="ECO:0000256" key="4">
    <source>
        <dbReference type="ARBA" id="ARBA00022692"/>
    </source>
</evidence>
<dbReference type="InterPro" id="IPR049278">
    <property type="entry name" value="MS_channel_C"/>
</dbReference>
<dbReference type="SUPFAM" id="SSF82689">
    <property type="entry name" value="Mechanosensitive channel protein MscS (YggB), C-terminal domain"/>
    <property type="match status" value="1"/>
</dbReference>
<dbReference type="InterPro" id="IPR011014">
    <property type="entry name" value="MscS_channel_TM-2"/>
</dbReference>
<gene>
    <name evidence="11" type="ORF">G3O08_18650</name>
</gene>
<evidence type="ECO:0000259" key="10">
    <source>
        <dbReference type="Pfam" id="PF21088"/>
    </source>
</evidence>
<comment type="subcellular location">
    <subcellularLocation>
        <location evidence="1">Cell membrane</location>
        <topology evidence="1">Multi-pass membrane protein</topology>
    </subcellularLocation>
</comment>
<evidence type="ECO:0000313" key="12">
    <source>
        <dbReference type="Proteomes" id="UP000486602"/>
    </source>
</evidence>
<dbReference type="Gene3D" id="3.30.70.100">
    <property type="match status" value="1"/>
</dbReference>
<feature type="transmembrane region" description="Helical" evidence="7">
    <location>
        <begin position="62"/>
        <end position="83"/>
    </location>
</feature>
<dbReference type="Proteomes" id="UP000486602">
    <property type="component" value="Unassembled WGS sequence"/>
</dbReference>
<reference evidence="11 12" key="1">
    <citation type="submission" date="2020-02" db="EMBL/GenBank/DDBJ databases">
        <title>Out from the shadows clarifying the taxonomy of the family Cryomorphaceae and related taxa by utilizing the GTDB taxonomic framework.</title>
        <authorList>
            <person name="Bowman J.P."/>
        </authorList>
    </citation>
    <scope>NUCLEOTIDE SEQUENCE [LARGE SCALE GENOMIC DNA]</scope>
    <source>
        <strain evidence="11 12">QSSC 1-22</strain>
    </source>
</reference>
<evidence type="ECO:0000313" key="11">
    <source>
        <dbReference type="EMBL" id="NEN25516.1"/>
    </source>
</evidence>
<keyword evidence="6 7" id="KW-0472">Membrane</keyword>
<evidence type="ECO:0000256" key="7">
    <source>
        <dbReference type="SAM" id="Phobius"/>
    </source>
</evidence>
<feature type="transmembrane region" description="Helical" evidence="7">
    <location>
        <begin position="24"/>
        <end position="42"/>
    </location>
</feature>
<comment type="similarity">
    <text evidence="2">Belongs to the MscS (TC 1.A.23) family.</text>
</comment>